<proteinExistence type="predicted"/>
<protein>
    <recommendedName>
        <fullName evidence="5">RNA-dependent RNA polymerase</fullName>
    </recommendedName>
</protein>
<reference evidence="3" key="1">
    <citation type="submission" date="2023-10" db="EMBL/GenBank/DDBJ databases">
        <authorList>
            <person name="Chen Y."/>
            <person name="Shah S."/>
            <person name="Dougan E. K."/>
            <person name="Thang M."/>
            <person name="Chan C."/>
        </authorList>
    </citation>
    <scope>NUCLEOTIDE SEQUENCE [LARGE SCALE GENOMIC DNA]</scope>
</reference>
<name>A0ABN9RB21_9DINO</name>
<feature type="region of interest" description="Disordered" evidence="1">
    <location>
        <begin position="286"/>
        <end position="346"/>
    </location>
</feature>
<keyword evidence="2" id="KW-0732">Signal</keyword>
<sequence>MAPGGAATLAVSAAVGAPAAWAGLRWATSWLAALVAASTSCPSCVCHAPQWPPPAAPAPPPPPAPSAGAVAAAVAQKLGPWLVANSSPAPATCPSADEVVAARAAPSAPEAGPAVGEGRRFGFWYPRDTVWHERVLLYPAGGTYWWVLTAFAVALDGTAPAVAHGAFYRFAQPLTWEELHAAMLRSRTDQQEHVGDEPLVDPVEAVVPAPPALEPPEGCCRLVNSPGPLRLGVEVVLEAGGVRLDDDHAMVREASIWQLVEAIPVGAVDTFRDRRPRELLGLVERDLPADARERGPPLPPPALPPGGEADPARGGAEAAGPSADDQDLRDRLGAPPPEGAREADSVDDARALWVQHDEQGGRHKPWREVAREIKKYTFKDWPLEDGLSTVEHMAKRREQNGGSPLLWLDLWARGRQLSQTDRSYIEMECLLTAIFYAGSYDRVNLPSMASIEVLRRRVSQIVEAYSGDPNKPPKWGGLRHYAGVAGPMGVIDPALRTAVFRRNKEEMELENWKSRAAGLPAPSPLALEAGEGLPSGAQPSREVGVDLLPVFPLPRLSEHERDWPRLQGRGAARLARRACQDFDEVVDALNWLMNRTSTGDRPNFDQVRVHARILECVADCMPPMETAIPSPRAAFSELLHGRSVYDESAGLYVRLVKPLYAKGLLVLLDESERREDVGIFFVSKKSDQLRLIIDARRSNLHFTSPPGASLVTAEGLARIAVEGVECRGQSDLGFTLGTSDISDAFHRFRIDRGPSSYFCLRSATAQEIGVTGKTIGDSAAFPDRRLVPACVALPMGFTWSLHFCHEVGEAVMGATPGLERAHRMSDRGPTTVLRPSAQLAEGGGAQYTHVDNLGVMGFDGAEVSSSLAAAATRFDAAGLRTHETDIQRGRGVTLGCVLDGASLTTRLTAKRYWRVRQGVSWALGCRALPGWTWEIVLGHCTYCAMCNRDLLPVFNATYKFIAAHYQEAAPLWPTARAEMVAFRGMMPLLRGDWALPWCPLVCLSDASEHGYAAVSASLFKPAAVKEIGRVQERSRFGRLGGHSARAHFFASNGIVMTSEGTFKDAADLGEHDEVAPQTQRGLDRTFKEMAAEIFPGSRWTEIVARGWLNTSEYILVYESRALLRAVEILCSLSSSSSSSSSSAESPSNGGRERAPFQGPGK</sequence>
<dbReference type="EMBL" id="CAUYUJ010006113">
    <property type="protein sequence ID" value="CAK0816127.1"/>
    <property type="molecule type" value="Genomic_DNA"/>
</dbReference>
<evidence type="ECO:0008006" key="5">
    <source>
        <dbReference type="Google" id="ProtNLM"/>
    </source>
</evidence>
<feature type="region of interest" description="Disordered" evidence="1">
    <location>
        <begin position="1133"/>
        <end position="1161"/>
    </location>
</feature>
<feature type="compositionally biased region" description="Basic and acidic residues" evidence="1">
    <location>
        <begin position="286"/>
        <end position="295"/>
    </location>
</feature>
<organism evidence="3 4">
    <name type="scientific">Prorocentrum cordatum</name>
    <dbReference type="NCBI Taxonomy" id="2364126"/>
    <lineage>
        <taxon>Eukaryota</taxon>
        <taxon>Sar</taxon>
        <taxon>Alveolata</taxon>
        <taxon>Dinophyceae</taxon>
        <taxon>Prorocentrales</taxon>
        <taxon>Prorocentraceae</taxon>
        <taxon>Prorocentrum</taxon>
    </lineage>
</organism>
<feature type="signal peptide" evidence="2">
    <location>
        <begin position="1"/>
        <end position="37"/>
    </location>
</feature>
<evidence type="ECO:0000256" key="2">
    <source>
        <dbReference type="SAM" id="SignalP"/>
    </source>
</evidence>
<feature type="compositionally biased region" description="Low complexity" evidence="1">
    <location>
        <begin position="1133"/>
        <end position="1147"/>
    </location>
</feature>
<accession>A0ABN9RB21</accession>
<evidence type="ECO:0000313" key="4">
    <source>
        <dbReference type="Proteomes" id="UP001189429"/>
    </source>
</evidence>
<comment type="caution">
    <text evidence="3">The sequence shown here is derived from an EMBL/GenBank/DDBJ whole genome shotgun (WGS) entry which is preliminary data.</text>
</comment>
<gene>
    <name evidence="3" type="ORF">PCOR1329_LOCUS19189</name>
</gene>
<evidence type="ECO:0000256" key="1">
    <source>
        <dbReference type="SAM" id="MobiDB-lite"/>
    </source>
</evidence>
<keyword evidence="4" id="KW-1185">Reference proteome</keyword>
<evidence type="ECO:0000313" key="3">
    <source>
        <dbReference type="EMBL" id="CAK0816127.1"/>
    </source>
</evidence>
<feature type="chain" id="PRO_5046098374" description="RNA-dependent RNA polymerase" evidence="2">
    <location>
        <begin position="38"/>
        <end position="1161"/>
    </location>
</feature>
<dbReference type="Proteomes" id="UP001189429">
    <property type="component" value="Unassembled WGS sequence"/>
</dbReference>